<dbReference type="InterPro" id="IPR016187">
    <property type="entry name" value="CTDL_fold"/>
</dbReference>
<evidence type="ECO:0000256" key="1">
    <source>
        <dbReference type="SAM" id="SignalP"/>
    </source>
</evidence>
<dbReference type="SUPFAM" id="SSF56436">
    <property type="entry name" value="C-type lectin-like"/>
    <property type="match status" value="1"/>
</dbReference>
<dbReference type="PANTHER" id="PTHR23150">
    <property type="entry name" value="SULFATASE MODIFYING FACTOR 1, 2"/>
    <property type="match status" value="1"/>
</dbReference>
<feature type="signal peptide" evidence="1">
    <location>
        <begin position="1"/>
        <end position="29"/>
    </location>
</feature>
<evidence type="ECO:0000259" key="2">
    <source>
        <dbReference type="Pfam" id="PF03781"/>
    </source>
</evidence>
<evidence type="ECO:0000313" key="4">
    <source>
        <dbReference type="Proteomes" id="UP000198749"/>
    </source>
</evidence>
<keyword evidence="1" id="KW-0732">Signal</keyword>
<accession>A0A1H9MCT2</accession>
<dbReference type="InterPro" id="IPR051043">
    <property type="entry name" value="Sulfatase_Mod_Factor_Kinase"/>
</dbReference>
<dbReference type="InterPro" id="IPR005532">
    <property type="entry name" value="SUMF_dom"/>
</dbReference>
<reference evidence="4" key="1">
    <citation type="submission" date="2016-10" db="EMBL/GenBank/DDBJ databases">
        <authorList>
            <person name="Varghese N."/>
            <person name="Submissions S."/>
        </authorList>
    </citation>
    <scope>NUCLEOTIDE SEQUENCE [LARGE SCALE GENOMIC DNA]</scope>
    <source>
        <strain evidence="4">DSM 18887</strain>
    </source>
</reference>
<dbReference type="EMBL" id="FOGB01000025">
    <property type="protein sequence ID" value="SER20943.1"/>
    <property type="molecule type" value="Genomic_DNA"/>
</dbReference>
<dbReference type="AlphaFoldDB" id="A0A1H9MCT2"/>
<proteinExistence type="predicted"/>
<feature type="chain" id="PRO_5011623193" evidence="1">
    <location>
        <begin position="30"/>
        <end position="342"/>
    </location>
</feature>
<feature type="domain" description="Sulfatase-modifying factor enzyme-like" evidence="2">
    <location>
        <begin position="73"/>
        <end position="334"/>
    </location>
</feature>
<keyword evidence="4" id="KW-1185">Reference proteome</keyword>
<dbReference type="RefSeq" id="WP_091362227.1">
    <property type="nucleotide sequence ID" value="NZ_AP025284.1"/>
</dbReference>
<protein>
    <submittedName>
        <fullName evidence="3">Formylglycine-generating enzyme, required for sulfatase activity, contains SUMF1/FGE domain</fullName>
    </submittedName>
</protein>
<dbReference type="STRING" id="355243.SAMN03080615_04359"/>
<dbReference type="Pfam" id="PF03781">
    <property type="entry name" value="FGE-sulfatase"/>
    <property type="match status" value="1"/>
</dbReference>
<dbReference type="PANTHER" id="PTHR23150:SF19">
    <property type="entry name" value="FORMYLGLYCINE-GENERATING ENZYME"/>
    <property type="match status" value="1"/>
</dbReference>
<dbReference type="OrthoDB" id="9768004at2"/>
<dbReference type="InterPro" id="IPR042095">
    <property type="entry name" value="SUMF_sf"/>
</dbReference>
<sequence>MNNLLVKSLFLASMATSLLLTMACSQSEALEIQSEVVSPDKINQIIANVERLHPDISDELKQQVAEIAVKSIENQIFVEGGSFDMGDFGMPCNAYRDRPVYDPNDICNSTINPYDRPVHKVALDSFSMSKYETSVYEFEHFKLAHHQPLPEPEFRKDEPDHWMFKPDSPTGTQKWQEAKDYCLWIGQLTEKKFDLPTEAQWEYAARDRGKYIYYATNDGTLKDNQNFPRTAFQKVELLPVDSFPPSPLGFYHLQSNAVEWVNDWFDPDYYKHSPEHNPQGPEKPITVSIKHRSPNQYKVLRGGSTSWSPNVVMRRATEKPDLQVHAPKYGFRCAVQETNTIN</sequence>
<evidence type="ECO:0000313" key="3">
    <source>
        <dbReference type="EMBL" id="SER20943.1"/>
    </source>
</evidence>
<name>A0A1H9MCT2_9GAMM</name>
<organism evidence="3 4">
    <name type="scientific">Amphritea atlantica</name>
    <dbReference type="NCBI Taxonomy" id="355243"/>
    <lineage>
        <taxon>Bacteria</taxon>
        <taxon>Pseudomonadati</taxon>
        <taxon>Pseudomonadota</taxon>
        <taxon>Gammaproteobacteria</taxon>
        <taxon>Oceanospirillales</taxon>
        <taxon>Oceanospirillaceae</taxon>
        <taxon>Amphritea</taxon>
    </lineage>
</organism>
<dbReference type="GO" id="GO:0120147">
    <property type="term" value="F:formylglycine-generating oxidase activity"/>
    <property type="evidence" value="ECO:0007669"/>
    <property type="project" value="TreeGrafter"/>
</dbReference>
<dbReference type="PROSITE" id="PS51257">
    <property type="entry name" value="PROKAR_LIPOPROTEIN"/>
    <property type="match status" value="1"/>
</dbReference>
<dbReference type="Gene3D" id="3.90.1580.10">
    <property type="entry name" value="paralog of FGE (formylglycine-generating enzyme)"/>
    <property type="match status" value="1"/>
</dbReference>
<gene>
    <name evidence="3" type="ORF">SAMN03080615_04359</name>
</gene>
<dbReference type="Proteomes" id="UP000198749">
    <property type="component" value="Unassembled WGS sequence"/>
</dbReference>